<evidence type="ECO:0000313" key="2">
    <source>
        <dbReference type="Proteomes" id="UP000683428"/>
    </source>
</evidence>
<dbReference type="PANTHER" id="PTHR10151">
    <property type="entry name" value="ECTONUCLEOTIDE PYROPHOSPHATASE/PHOSPHODIESTERASE"/>
    <property type="match status" value="1"/>
</dbReference>
<accession>A0A975XTI9</accession>
<evidence type="ECO:0000313" key="1">
    <source>
        <dbReference type="EMBL" id="QWT47791.1"/>
    </source>
</evidence>
<dbReference type="RefSeq" id="WP_216130281.1">
    <property type="nucleotide sequence ID" value="NZ_CP064782.1"/>
</dbReference>
<dbReference type="InterPro" id="IPR002591">
    <property type="entry name" value="Phosphodiest/P_Trfase"/>
</dbReference>
<dbReference type="PANTHER" id="PTHR10151:SF120">
    <property type="entry name" value="BIS(5'-ADENOSYL)-TRIPHOSPHATASE"/>
    <property type="match status" value="1"/>
</dbReference>
<gene>
    <name evidence="1" type="ORF">Azoinq_07840</name>
</gene>
<name>A0A975XTI9_9RHOO</name>
<sequence>MNTFTPVLPDYQGGSLVNLMASVGGACGLKPGAALPYAPLSGLPAAALSRCRNLVLLVVDGLGYSYLVEHSRGPLGRHLRSHLTSVFPSTTASAVTTLMTGLPPAGHGLTGWHMWLEELQAVTAILPLVPRSGGRFPGDAQALPGRLFDHPSFVSRLERTAYGLSPAAIAPSPFNRHHLAGGVQVPYQDLEDMLARVVTLAADPGPKYIYAYWPDLDATAHRHGVASPETLACFQAFETAFAAWLKVLEGSDTLVLVTADHGFVDCPPERTLRLEDHPDLAHCLARPLCGERRLPYCYLKPEAEERFCAYVNGPLAPYAQAVSREKLLAEGWYGPGPVSPRLASRVGDYVLLMKDNWTLVDRVPGETPYTLVGVHGGVSPAEMLVPLVVARA</sequence>
<organism evidence="1 2">
    <name type="scientific">Azospira inquinata</name>
    <dbReference type="NCBI Taxonomy" id="2785627"/>
    <lineage>
        <taxon>Bacteria</taxon>
        <taxon>Pseudomonadati</taxon>
        <taxon>Pseudomonadota</taxon>
        <taxon>Betaproteobacteria</taxon>
        <taxon>Rhodocyclales</taxon>
        <taxon>Rhodocyclaceae</taxon>
        <taxon>Azospira</taxon>
    </lineage>
</organism>
<dbReference type="EMBL" id="CP064782">
    <property type="protein sequence ID" value="QWT47791.1"/>
    <property type="molecule type" value="Genomic_DNA"/>
</dbReference>
<proteinExistence type="predicted"/>
<protein>
    <submittedName>
        <fullName evidence="1">Alkaline phosphatase family protein</fullName>
    </submittedName>
</protein>
<dbReference type="KEGG" id="aiq:Azoinq_07840"/>
<keyword evidence="2" id="KW-1185">Reference proteome</keyword>
<dbReference type="Pfam" id="PF01663">
    <property type="entry name" value="Phosphodiest"/>
    <property type="match status" value="1"/>
</dbReference>
<dbReference type="GO" id="GO:0016787">
    <property type="term" value="F:hydrolase activity"/>
    <property type="evidence" value="ECO:0007669"/>
    <property type="project" value="UniProtKB-ARBA"/>
</dbReference>
<dbReference type="Proteomes" id="UP000683428">
    <property type="component" value="Chromosome"/>
</dbReference>
<reference evidence="1" key="1">
    <citation type="submission" date="2020-11" db="EMBL/GenBank/DDBJ databases">
        <title>Azospira inquinata sp. nov.</title>
        <authorList>
            <person name="Moe W.M."/>
            <person name="Mikes M.C."/>
        </authorList>
    </citation>
    <scope>NUCLEOTIDE SEQUENCE</scope>
    <source>
        <strain evidence="1">Azo-3</strain>
    </source>
</reference>
<dbReference type="AlphaFoldDB" id="A0A975XTI9"/>